<sequence>MMLLFLSKTCGYLMSDGIHSHCNIMMKKRDLVLKNGLRCIADMESVLYIKLEEESQLAVPWAYQAEYGKFTVYLIVAIIFVCFVKKILLKYLDSSENFVLEKRNHQETPSWFLKKTTEKLLALNRYFSYRRLPTAFFSALGIPTSVGTILIILAVIIYTLVYCFVPHPYYRACAGFGSPPLAVRSGIIAIALVPFVFALSGKVNIIGWLVGLSYEKLSIFHQWTSVICLFFSWVHTVCFLYQAFREGGTDGMQYQWKSQLIWRTGVPPLLFLTLLWLFSLLFIRKYIYELFLQFHWILAIGFYVSLFYHVYPELNTHMYLVGTIVIWFAQLLYRLVSKGYLRPGKTFMTSSIATITLKGIGCIELIVKDIDMDYSPGQHILLRTIDKDVVENHPFSIFPSSHSPGALKILMRAQNGFTKSLYLSQCTAKRILVDGPYGGIERDVRSFTNLYLICSGSGISSCLPFLIRYGPLLQETNLRFIRLEWIIRYEEDISWVSDELRYLTTILKRSFLEGRIVIKIYICSSSHCSDLMNPGPQLNGHSFEKGGDGFIVNEGSSRKRTDSPITFENFDKNGSATKFSDCIDLKYYKPSLDQLMNQYDIGSKNCFVCSGSDSLKTTVSNTVAKLQLKVFSKEQIDECYLHTESFGY</sequence>
<feature type="transmembrane region" description="Helical" evidence="19">
    <location>
        <begin position="135"/>
        <end position="161"/>
    </location>
</feature>
<dbReference type="InterPro" id="IPR051410">
    <property type="entry name" value="Ferric/Cupric_Reductase"/>
</dbReference>
<evidence type="ECO:0000256" key="10">
    <source>
        <dbReference type="ARBA" id="ARBA00022827"/>
    </source>
</evidence>
<dbReference type="PANTHER" id="PTHR32361">
    <property type="entry name" value="FERRIC/CUPRIC REDUCTASE TRANSMEMBRANE COMPONENT"/>
    <property type="match status" value="1"/>
</dbReference>
<keyword evidence="14" id="KW-0560">Oxidoreductase</keyword>
<keyword evidence="8" id="KW-0285">Flavoprotein</keyword>
<evidence type="ECO:0000256" key="1">
    <source>
        <dbReference type="ARBA" id="ARBA00001974"/>
    </source>
</evidence>
<keyword evidence="7" id="KW-0479">Metal-binding</keyword>
<dbReference type="GO" id="GO:0006826">
    <property type="term" value="P:iron ion transport"/>
    <property type="evidence" value="ECO:0007669"/>
    <property type="project" value="TreeGrafter"/>
</dbReference>
<keyword evidence="7" id="KW-0349">Heme</keyword>
<dbReference type="InterPro" id="IPR013121">
    <property type="entry name" value="Fe_red_NAD-bd_6"/>
</dbReference>
<dbReference type="InterPro" id="IPR013112">
    <property type="entry name" value="FAD-bd_8"/>
</dbReference>
<comment type="similarity">
    <text evidence="3">Belongs to the ferric reductase (FRE) family.</text>
</comment>
<accession>H0GQB9</accession>
<evidence type="ECO:0000256" key="12">
    <source>
        <dbReference type="ARBA" id="ARBA00022982"/>
    </source>
</evidence>
<organism evidence="21 22">
    <name type="scientific">Saccharomyces cerevisiae x Saccharomyces kudriavzevii (strain VIN7)</name>
    <name type="common">Yeast</name>
    <dbReference type="NCBI Taxonomy" id="1095631"/>
    <lineage>
        <taxon>Eukaryota</taxon>
        <taxon>Fungi</taxon>
        <taxon>Dikarya</taxon>
        <taxon>Ascomycota</taxon>
        <taxon>Saccharomycotina</taxon>
        <taxon>Saccharomycetes</taxon>
        <taxon>Saccharomycetales</taxon>
        <taxon>Saccharomycetaceae</taxon>
        <taxon>Saccharomyces</taxon>
    </lineage>
</organism>
<evidence type="ECO:0000256" key="6">
    <source>
        <dbReference type="ARBA" id="ARBA00022475"/>
    </source>
</evidence>
<evidence type="ECO:0000256" key="8">
    <source>
        <dbReference type="ARBA" id="ARBA00022630"/>
    </source>
</evidence>
<dbReference type="InterPro" id="IPR017927">
    <property type="entry name" value="FAD-bd_FR_type"/>
</dbReference>
<comment type="catalytic activity">
    <reaction evidence="18">
        <text>2 a Fe(II)-siderophore + NADP(+) + H(+) = 2 a Fe(III)-siderophore + NADPH</text>
        <dbReference type="Rhea" id="RHEA:28795"/>
        <dbReference type="Rhea" id="RHEA-COMP:11342"/>
        <dbReference type="Rhea" id="RHEA-COMP:11344"/>
        <dbReference type="ChEBI" id="CHEBI:15378"/>
        <dbReference type="ChEBI" id="CHEBI:29033"/>
        <dbReference type="ChEBI" id="CHEBI:29034"/>
        <dbReference type="ChEBI" id="CHEBI:57783"/>
        <dbReference type="ChEBI" id="CHEBI:58349"/>
        <dbReference type="EC" id="1.16.1.9"/>
    </reaction>
</comment>
<keyword evidence="9 19" id="KW-0812">Transmembrane</keyword>
<dbReference type="GO" id="GO:0005886">
    <property type="term" value="C:plasma membrane"/>
    <property type="evidence" value="ECO:0007669"/>
    <property type="project" value="UniProtKB-SubCell"/>
</dbReference>
<dbReference type="GO" id="GO:0052851">
    <property type="term" value="F:ferric-chelate reductase (NADPH) activity"/>
    <property type="evidence" value="ECO:0007669"/>
    <property type="project" value="UniProtKB-EC"/>
</dbReference>
<proteinExistence type="inferred from homology"/>
<keyword evidence="16" id="KW-0406">Ion transport</keyword>
<evidence type="ECO:0000256" key="7">
    <source>
        <dbReference type="ARBA" id="ARBA00022617"/>
    </source>
</evidence>
<evidence type="ECO:0000256" key="11">
    <source>
        <dbReference type="ARBA" id="ARBA00022857"/>
    </source>
</evidence>
<evidence type="ECO:0000256" key="13">
    <source>
        <dbReference type="ARBA" id="ARBA00022989"/>
    </source>
</evidence>
<dbReference type="Pfam" id="PF08022">
    <property type="entry name" value="FAD_binding_8"/>
    <property type="match status" value="1"/>
</dbReference>
<dbReference type="CDD" id="cd06186">
    <property type="entry name" value="NOX_Duox_like_FAD_NADP"/>
    <property type="match status" value="1"/>
</dbReference>
<keyword evidence="13 19" id="KW-1133">Transmembrane helix</keyword>
<dbReference type="PANTHER" id="PTHR32361:SF23">
    <property type="entry name" value="FERRIC-CHELATE REDUCTASE"/>
    <property type="match status" value="1"/>
</dbReference>
<feature type="transmembrane region" description="Helical" evidence="19">
    <location>
        <begin position="264"/>
        <end position="283"/>
    </location>
</feature>
<keyword evidence="22" id="KW-1185">Reference proteome</keyword>
<dbReference type="OrthoDB" id="17725at2759"/>
<dbReference type="EMBL" id="AGVY01000052">
    <property type="protein sequence ID" value="EHN04002.1"/>
    <property type="molecule type" value="Genomic_DNA"/>
</dbReference>
<evidence type="ECO:0000256" key="5">
    <source>
        <dbReference type="ARBA" id="ARBA00022448"/>
    </source>
</evidence>
<protein>
    <recommendedName>
        <fullName evidence="4">ferric-chelate reductase (NADPH)</fullName>
        <ecNumber evidence="4">1.16.1.9</ecNumber>
    </recommendedName>
</protein>
<dbReference type="GO" id="GO:0015677">
    <property type="term" value="P:copper ion import"/>
    <property type="evidence" value="ECO:0007669"/>
    <property type="project" value="TreeGrafter"/>
</dbReference>
<dbReference type="AlphaFoldDB" id="H0GQB9"/>
<keyword evidence="15" id="KW-0408">Iron</keyword>
<keyword evidence="12" id="KW-0249">Electron transport</keyword>
<keyword evidence="5" id="KW-0813">Transport</keyword>
<evidence type="ECO:0000256" key="15">
    <source>
        <dbReference type="ARBA" id="ARBA00023004"/>
    </source>
</evidence>
<dbReference type="EC" id="1.16.1.9" evidence="4"/>
<dbReference type="Pfam" id="PF01794">
    <property type="entry name" value="Ferric_reduct"/>
    <property type="match status" value="1"/>
</dbReference>
<keyword evidence="10" id="KW-0274">FAD</keyword>
<evidence type="ECO:0000256" key="2">
    <source>
        <dbReference type="ARBA" id="ARBA00004651"/>
    </source>
</evidence>
<feature type="transmembrane region" description="Helical" evidence="19">
    <location>
        <begin position="187"/>
        <end position="211"/>
    </location>
</feature>
<comment type="caution">
    <text evidence="21">The sequence shown here is derived from an EMBL/GenBank/DDBJ whole genome shotgun (WGS) entry which is preliminary data.</text>
</comment>
<dbReference type="PhylomeDB" id="H0GQB9"/>
<dbReference type="Gene3D" id="2.40.30.10">
    <property type="entry name" value="Translation factors"/>
    <property type="match status" value="1"/>
</dbReference>
<dbReference type="PROSITE" id="PS51384">
    <property type="entry name" value="FAD_FR"/>
    <property type="match status" value="1"/>
</dbReference>
<evidence type="ECO:0000256" key="3">
    <source>
        <dbReference type="ARBA" id="ARBA00006278"/>
    </source>
</evidence>
<feature type="transmembrane region" description="Helical" evidence="19">
    <location>
        <begin position="290"/>
        <end position="311"/>
    </location>
</feature>
<evidence type="ECO:0000256" key="14">
    <source>
        <dbReference type="ARBA" id="ARBA00023002"/>
    </source>
</evidence>
<keyword evidence="17 19" id="KW-0472">Membrane</keyword>
<evidence type="ECO:0000256" key="19">
    <source>
        <dbReference type="SAM" id="Phobius"/>
    </source>
</evidence>
<dbReference type="InterPro" id="IPR013130">
    <property type="entry name" value="Fe3_Rdtase_TM_dom"/>
</dbReference>
<dbReference type="SFLD" id="SFLDS00052">
    <property type="entry name" value="Ferric_Reductase_Domain"/>
    <property type="match status" value="1"/>
</dbReference>
<dbReference type="SFLD" id="SFLDG01168">
    <property type="entry name" value="Ferric_reductase_subgroup_(FRE"/>
    <property type="match status" value="1"/>
</dbReference>
<keyword evidence="11" id="KW-0521">NADP</keyword>
<evidence type="ECO:0000256" key="18">
    <source>
        <dbReference type="ARBA" id="ARBA00048483"/>
    </source>
</evidence>
<dbReference type="GO" id="GO:0006879">
    <property type="term" value="P:intracellular iron ion homeostasis"/>
    <property type="evidence" value="ECO:0007669"/>
    <property type="project" value="TreeGrafter"/>
</dbReference>
<gene>
    <name evidence="21" type="ORF">VIN7_5212</name>
</gene>
<comment type="cofactor">
    <cofactor evidence="1">
        <name>FAD</name>
        <dbReference type="ChEBI" id="CHEBI:57692"/>
    </cofactor>
</comment>
<evidence type="ECO:0000259" key="20">
    <source>
        <dbReference type="PROSITE" id="PS51384"/>
    </source>
</evidence>
<evidence type="ECO:0000313" key="22">
    <source>
        <dbReference type="Proteomes" id="UP000009009"/>
    </source>
</evidence>
<dbReference type="Gene3D" id="3.40.50.80">
    <property type="entry name" value="Nucleotide-binding domain of ferredoxin-NADP reductase (FNR) module"/>
    <property type="match status" value="1"/>
</dbReference>
<dbReference type="Pfam" id="PF08030">
    <property type="entry name" value="NAD_binding_6"/>
    <property type="match status" value="1"/>
</dbReference>
<dbReference type="SUPFAM" id="SSF63380">
    <property type="entry name" value="Riboflavin synthase domain-like"/>
    <property type="match status" value="1"/>
</dbReference>
<keyword evidence="6" id="KW-1003">Cell membrane</keyword>
<dbReference type="Proteomes" id="UP000009009">
    <property type="component" value="Unassembled WGS sequence"/>
</dbReference>
<name>H0GQB9_SACCK</name>
<evidence type="ECO:0000313" key="21">
    <source>
        <dbReference type="EMBL" id="EHN04002.1"/>
    </source>
</evidence>
<dbReference type="InterPro" id="IPR017938">
    <property type="entry name" value="Riboflavin_synthase-like_b-brl"/>
</dbReference>
<evidence type="ECO:0000256" key="17">
    <source>
        <dbReference type="ARBA" id="ARBA00023136"/>
    </source>
</evidence>
<feature type="transmembrane region" description="Helical" evidence="19">
    <location>
        <begin position="223"/>
        <end position="244"/>
    </location>
</feature>
<feature type="domain" description="FAD-binding FR-type" evidence="20">
    <location>
        <begin position="328"/>
        <end position="443"/>
    </location>
</feature>
<evidence type="ECO:0000256" key="4">
    <source>
        <dbReference type="ARBA" id="ARBA00012668"/>
    </source>
</evidence>
<comment type="subcellular location">
    <subcellularLocation>
        <location evidence="2">Cell membrane</location>
        <topology evidence="2">Multi-pass membrane protein</topology>
    </subcellularLocation>
</comment>
<reference evidence="21 22" key="1">
    <citation type="journal article" date="2012" name="FEMS Yeast Res.">
        <title>The genome sequence of the wine yeast VIN7 reveals an allotriploid hybrid genome with Saccharomyces cerevisiae and Saccharomyces kudriavzevii origins.</title>
        <authorList>
            <person name="Borneman A.R."/>
            <person name="Desany B.A."/>
            <person name="Riches D."/>
            <person name="Affourtit J.P."/>
            <person name="Forgan A.H."/>
            <person name="Pretorius I.S."/>
            <person name="Egholm M."/>
            <person name="Chambers P.J."/>
        </authorList>
    </citation>
    <scope>NUCLEOTIDE SEQUENCE [LARGE SCALE GENOMIC DNA]</scope>
    <source>
        <strain evidence="21 22">VIN7</strain>
    </source>
</reference>
<feature type="transmembrane region" description="Helical" evidence="19">
    <location>
        <begin position="317"/>
        <end position="336"/>
    </location>
</feature>
<feature type="transmembrane region" description="Helical" evidence="19">
    <location>
        <begin position="70"/>
        <end position="88"/>
    </location>
</feature>
<dbReference type="InterPro" id="IPR039261">
    <property type="entry name" value="FNR_nucleotide-bd"/>
</dbReference>
<evidence type="ECO:0000256" key="9">
    <source>
        <dbReference type="ARBA" id="ARBA00022692"/>
    </source>
</evidence>
<evidence type="ECO:0000256" key="16">
    <source>
        <dbReference type="ARBA" id="ARBA00023065"/>
    </source>
</evidence>
<dbReference type="HOGENOM" id="CLU_010365_7_2_1"/>